<feature type="transmembrane region" description="Helical" evidence="6">
    <location>
        <begin position="103"/>
        <end position="125"/>
    </location>
</feature>
<feature type="transmembrane region" description="Helical" evidence="6">
    <location>
        <begin position="62"/>
        <end position="82"/>
    </location>
</feature>
<dbReference type="InterPro" id="IPR052719">
    <property type="entry name" value="CvpA-like"/>
</dbReference>
<sequence length="212" mass="22292">MTGFDYVVLLAVGLGAAAGFFRGFVEEVLSLAAWCLAMLAVHYGHAALTGLLGGWIASETSAGIVAFGILLAVPYFGTKLAARHMGNASRGSMLGPIDRVLGFGFGAVKGFVIMVLAFSLLVFAYDIVWGPKGRPTWITAGRTYPFLNAASDELMSLISERREDAVKAARHRATDAAIDAATGDSDGPLPTHTASHAAHHPHRHRATASDGE</sequence>
<keyword evidence="4 6" id="KW-0472">Membrane</keyword>
<feature type="compositionally biased region" description="Basic residues" evidence="5">
    <location>
        <begin position="197"/>
        <end position="206"/>
    </location>
</feature>
<feature type="transmembrane region" description="Helical" evidence="6">
    <location>
        <begin position="31"/>
        <end position="56"/>
    </location>
</feature>
<dbReference type="RefSeq" id="WP_008066466.1">
    <property type="nucleotide sequence ID" value="NZ_AQWK01000002.1"/>
</dbReference>
<organism evidence="7 8">
    <name type="scientific">Novosphingobium nitrogenifigens DSM 19370</name>
    <dbReference type="NCBI Taxonomy" id="983920"/>
    <lineage>
        <taxon>Bacteria</taxon>
        <taxon>Pseudomonadati</taxon>
        <taxon>Pseudomonadota</taxon>
        <taxon>Alphaproteobacteria</taxon>
        <taxon>Sphingomonadales</taxon>
        <taxon>Sphingomonadaceae</taxon>
        <taxon>Novosphingobium</taxon>
    </lineage>
</organism>
<keyword evidence="3 6" id="KW-1133">Transmembrane helix</keyword>
<accession>F1Z9V7</accession>
<dbReference type="STRING" id="983920.Y88_0692"/>
<evidence type="ECO:0000256" key="5">
    <source>
        <dbReference type="SAM" id="MobiDB-lite"/>
    </source>
</evidence>
<dbReference type="AlphaFoldDB" id="F1Z9V7"/>
<gene>
    <name evidence="7" type="ORF">Y88_0692</name>
</gene>
<dbReference type="PANTHER" id="PTHR36926">
    <property type="entry name" value="COLICIN V PRODUCTION PROTEIN"/>
    <property type="match status" value="1"/>
</dbReference>
<evidence type="ECO:0000256" key="1">
    <source>
        <dbReference type="ARBA" id="ARBA00004141"/>
    </source>
</evidence>
<evidence type="ECO:0000256" key="6">
    <source>
        <dbReference type="SAM" id="Phobius"/>
    </source>
</evidence>
<dbReference type="GO" id="GO:0016020">
    <property type="term" value="C:membrane"/>
    <property type="evidence" value="ECO:0007669"/>
    <property type="project" value="UniProtKB-SubCell"/>
</dbReference>
<dbReference type="Proteomes" id="UP000004728">
    <property type="component" value="Unassembled WGS sequence"/>
</dbReference>
<dbReference type="EMBL" id="AEWJ01000041">
    <property type="protein sequence ID" value="EGD58635.1"/>
    <property type="molecule type" value="Genomic_DNA"/>
</dbReference>
<reference evidence="7 8" key="1">
    <citation type="journal article" date="2012" name="J. Bacteriol.">
        <title>Draft Genome Sequence of Novosphingobium nitrogenifigens Y88T.</title>
        <authorList>
            <person name="Strabala T.J."/>
            <person name="Macdonald L."/>
            <person name="Liu V."/>
            <person name="Smit A.M."/>
        </authorList>
    </citation>
    <scope>NUCLEOTIDE SEQUENCE [LARGE SCALE GENOMIC DNA]</scope>
    <source>
        <strain evidence="7 8">DSM 19370</strain>
    </source>
</reference>
<evidence type="ECO:0000256" key="2">
    <source>
        <dbReference type="ARBA" id="ARBA00022692"/>
    </source>
</evidence>
<dbReference type="PANTHER" id="PTHR36926:SF1">
    <property type="entry name" value="COLICIN V PRODUCTION PROTEIN"/>
    <property type="match status" value="1"/>
</dbReference>
<dbReference type="GO" id="GO:0009403">
    <property type="term" value="P:toxin biosynthetic process"/>
    <property type="evidence" value="ECO:0007669"/>
    <property type="project" value="InterPro"/>
</dbReference>
<feature type="region of interest" description="Disordered" evidence="5">
    <location>
        <begin position="178"/>
        <end position="212"/>
    </location>
</feature>
<evidence type="ECO:0000313" key="8">
    <source>
        <dbReference type="Proteomes" id="UP000004728"/>
    </source>
</evidence>
<dbReference type="InParanoid" id="F1Z9V7"/>
<feature type="transmembrane region" description="Helical" evidence="6">
    <location>
        <begin position="6"/>
        <end position="24"/>
    </location>
</feature>
<name>F1Z9V7_9SPHN</name>
<evidence type="ECO:0000313" key="7">
    <source>
        <dbReference type="EMBL" id="EGD58635.1"/>
    </source>
</evidence>
<evidence type="ECO:0000256" key="3">
    <source>
        <dbReference type="ARBA" id="ARBA00022989"/>
    </source>
</evidence>
<comment type="subcellular location">
    <subcellularLocation>
        <location evidence="1">Membrane</location>
        <topology evidence="1">Multi-pass membrane protein</topology>
    </subcellularLocation>
</comment>
<dbReference type="OrthoDB" id="9806894at2"/>
<keyword evidence="2 6" id="KW-0812">Transmembrane</keyword>
<dbReference type="FunCoup" id="F1Z9V7">
    <property type="interactions" value="123"/>
</dbReference>
<proteinExistence type="predicted"/>
<dbReference type="eggNOG" id="COG1286">
    <property type="taxonomic scope" value="Bacteria"/>
</dbReference>
<keyword evidence="8" id="KW-1185">Reference proteome</keyword>
<protein>
    <submittedName>
        <fullName evidence="7">Colicin V production protein</fullName>
    </submittedName>
</protein>
<evidence type="ECO:0000256" key="4">
    <source>
        <dbReference type="ARBA" id="ARBA00023136"/>
    </source>
</evidence>
<dbReference type="InterPro" id="IPR003825">
    <property type="entry name" value="Colicin-V_CvpA"/>
</dbReference>
<dbReference type="Pfam" id="PF02674">
    <property type="entry name" value="Colicin_V"/>
    <property type="match status" value="1"/>
</dbReference>
<comment type="caution">
    <text evidence="7">The sequence shown here is derived from an EMBL/GenBank/DDBJ whole genome shotgun (WGS) entry which is preliminary data.</text>
</comment>
<dbReference type="HOGENOM" id="CLU_092720_0_0_5"/>